<reference evidence="2 3" key="1">
    <citation type="submission" date="2022-07" db="EMBL/GenBank/DDBJ databases">
        <title>Bombella genomes.</title>
        <authorList>
            <person name="Harer L."/>
            <person name="Styblova S."/>
            <person name="Ehrmann M."/>
        </authorList>
    </citation>
    <scope>NUCLEOTIDE SEQUENCE [LARGE SCALE GENOMIC DNA]</scope>
    <source>
        <strain evidence="2 3">TMW 2.2558</strain>
    </source>
</reference>
<keyword evidence="1" id="KW-1133">Transmembrane helix</keyword>
<comment type="caution">
    <text evidence="2">The sequence shown here is derived from an EMBL/GenBank/DDBJ whole genome shotgun (WGS) entry which is preliminary data.</text>
</comment>
<dbReference type="EMBL" id="JANIDW010000003">
    <property type="protein sequence ID" value="MCX5615118.1"/>
    <property type="molecule type" value="Genomic_DNA"/>
</dbReference>
<feature type="transmembrane region" description="Helical" evidence="1">
    <location>
        <begin position="103"/>
        <end position="125"/>
    </location>
</feature>
<sequence>MMPYLIEGVRLGLELASQSVVLLVLIPFMVWVTEDLPALLIGRAVAPLGSRYRRFGHFGREILRHGIDVESGLMLTLALLALLILAGMSFFTPSCLGLVGAWLADPLLVGSLILTGALWAVPAYFGQVVRCWFVLCLMESFLVLAAPGVTGFLGVHHLLIAAPGSSLAGTALCCAVALALLTPVPRREVLAAEMIEQAWPPSRAERDQKQRILELYRLGWVLLVGDSLLPVLFGLEGLGSVAGFIGRFMGGVVLILIGRFTRVDRYRRFVALLLGLAGLMALAGRFAV</sequence>
<dbReference type="Proteomes" id="UP001165648">
    <property type="component" value="Unassembled WGS sequence"/>
</dbReference>
<gene>
    <name evidence="2" type="ORF">NQF64_07660</name>
</gene>
<feature type="transmembrane region" description="Helical" evidence="1">
    <location>
        <begin position="269"/>
        <end position="287"/>
    </location>
</feature>
<feature type="transmembrane region" description="Helical" evidence="1">
    <location>
        <begin position="239"/>
        <end position="257"/>
    </location>
</feature>
<evidence type="ECO:0000256" key="1">
    <source>
        <dbReference type="SAM" id="Phobius"/>
    </source>
</evidence>
<protein>
    <submittedName>
        <fullName evidence="2">Uncharacterized protein</fullName>
    </submittedName>
</protein>
<accession>A0ABT3WBZ7</accession>
<dbReference type="RefSeq" id="WP_266106978.1">
    <property type="nucleotide sequence ID" value="NZ_JANIDW010000003.1"/>
</dbReference>
<feature type="transmembrane region" description="Helical" evidence="1">
    <location>
        <begin position="215"/>
        <end position="233"/>
    </location>
</feature>
<feature type="transmembrane region" description="Helical" evidence="1">
    <location>
        <begin position="132"/>
        <end position="153"/>
    </location>
</feature>
<organism evidence="2 3">
    <name type="scientific">Bombella saccharophila</name>
    <dbReference type="NCBI Taxonomy" id="2967338"/>
    <lineage>
        <taxon>Bacteria</taxon>
        <taxon>Pseudomonadati</taxon>
        <taxon>Pseudomonadota</taxon>
        <taxon>Alphaproteobacteria</taxon>
        <taxon>Acetobacterales</taxon>
        <taxon>Acetobacteraceae</taxon>
        <taxon>Bombella</taxon>
    </lineage>
</organism>
<feature type="transmembrane region" description="Helical" evidence="1">
    <location>
        <begin position="20"/>
        <end position="46"/>
    </location>
</feature>
<evidence type="ECO:0000313" key="3">
    <source>
        <dbReference type="Proteomes" id="UP001165648"/>
    </source>
</evidence>
<name>A0ABT3WBZ7_9PROT</name>
<evidence type="ECO:0000313" key="2">
    <source>
        <dbReference type="EMBL" id="MCX5615118.1"/>
    </source>
</evidence>
<proteinExistence type="predicted"/>
<keyword evidence="1" id="KW-0472">Membrane</keyword>
<feature type="transmembrane region" description="Helical" evidence="1">
    <location>
        <begin position="159"/>
        <end position="181"/>
    </location>
</feature>
<feature type="transmembrane region" description="Helical" evidence="1">
    <location>
        <begin position="67"/>
        <end position="91"/>
    </location>
</feature>
<keyword evidence="1" id="KW-0812">Transmembrane</keyword>
<keyword evidence="3" id="KW-1185">Reference proteome</keyword>